<evidence type="ECO:0000313" key="10">
    <source>
        <dbReference type="EMBL" id="SFK13985.1"/>
    </source>
</evidence>
<keyword evidence="11" id="KW-1185">Reference proteome</keyword>
<keyword evidence="4" id="KW-0808">Transferase</keyword>
<evidence type="ECO:0000256" key="1">
    <source>
        <dbReference type="ARBA" id="ARBA00004651"/>
    </source>
</evidence>
<dbReference type="InterPro" id="IPR050297">
    <property type="entry name" value="LipidA_mod_glycosyltrf_83"/>
</dbReference>
<evidence type="ECO:0000256" key="2">
    <source>
        <dbReference type="ARBA" id="ARBA00022475"/>
    </source>
</evidence>
<comment type="subcellular location">
    <subcellularLocation>
        <location evidence="1">Cell membrane</location>
        <topology evidence="1">Multi-pass membrane protein</topology>
    </subcellularLocation>
</comment>
<dbReference type="Proteomes" id="UP000199598">
    <property type="component" value="Unassembled WGS sequence"/>
</dbReference>
<gene>
    <name evidence="10" type="ORF">SAMN04488518_102346</name>
</gene>
<feature type="transmembrane region" description="Helical" evidence="8">
    <location>
        <begin position="158"/>
        <end position="188"/>
    </location>
</feature>
<comment type="caution">
    <text evidence="10">The sequence shown here is derived from an EMBL/GenBank/DDBJ whole genome shotgun (WGS) entry which is preliminary data.</text>
</comment>
<feature type="transmembrane region" description="Helical" evidence="8">
    <location>
        <begin position="338"/>
        <end position="359"/>
    </location>
</feature>
<dbReference type="Pfam" id="PF13231">
    <property type="entry name" value="PMT_2"/>
    <property type="match status" value="1"/>
</dbReference>
<feature type="domain" description="Glycosyltransferase RgtA/B/C/D-like" evidence="9">
    <location>
        <begin position="59"/>
        <end position="219"/>
    </location>
</feature>
<feature type="transmembrane region" description="Helical" evidence="8">
    <location>
        <begin position="200"/>
        <end position="219"/>
    </location>
</feature>
<evidence type="ECO:0000256" key="5">
    <source>
        <dbReference type="ARBA" id="ARBA00022692"/>
    </source>
</evidence>
<accession>A0A1I3X2Q2</accession>
<organism evidence="10 11">
    <name type="scientific">Pseudovibrio ascidiaceicola</name>
    <dbReference type="NCBI Taxonomy" id="285279"/>
    <lineage>
        <taxon>Bacteria</taxon>
        <taxon>Pseudomonadati</taxon>
        <taxon>Pseudomonadota</taxon>
        <taxon>Alphaproteobacteria</taxon>
        <taxon>Hyphomicrobiales</taxon>
        <taxon>Stappiaceae</taxon>
        <taxon>Pseudovibrio</taxon>
    </lineage>
</organism>
<evidence type="ECO:0000256" key="6">
    <source>
        <dbReference type="ARBA" id="ARBA00022989"/>
    </source>
</evidence>
<evidence type="ECO:0000256" key="4">
    <source>
        <dbReference type="ARBA" id="ARBA00022679"/>
    </source>
</evidence>
<keyword evidence="2" id="KW-1003">Cell membrane</keyword>
<evidence type="ECO:0000259" key="9">
    <source>
        <dbReference type="Pfam" id="PF13231"/>
    </source>
</evidence>
<feature type="transmembrane region" description="Helical" evidence="8">
    <location>
        <begin position="12"/>
        <end position="32"/>
    </location>
</feature>
<feature type="transmembrane region" description="Helical" evidence="8">
    <location>
        <begin position="248"/>
        <end position="269"/>
    </location>
</feature>
<reference evidence="10 11" key="1">
    <citation type="submission" date="2016-10" db="EMBL/GenBank/DDBJ databases">
        <authorList>
            <person name="Varghese N."/>
            <person name="Submissions S."/>
        </authorList>
    </citation>
    <scope>NUCLEOTIDE SEQUENCE [LARGE SCALE GENOMIC DNA]</scope>
    <source>
        <strain evidence="10 11">DSM 16392</strain>
    </source>
</reference>
<evidence type="ECO:0000256" key="8">
    <source>
        <dbReference type="SAM" id="Phobius"/>
    </source>
</evidence>
<dbReference type="EMBL" id="FOSK01000002">
    <property type="protein sequence ID" value="SFK13985.1"/>
    <property type="molecule type" value="Genomic_DNA"/>
</dbReference>
<feature type="transmembrane region" description="Helical" evidence="8">
    <location>
        <begin position="80"/>
        <end position="98"/>
    </location>
</feature>
<proteinExistence type="predicted"/>
<dbReference type="PANTHER" id="PTHR33908:SF11">
    <property type="entry name" value="MEMBRANE PROTEIN"/>
    <property type="match status" value="1"/>
</dbReference>
<evidence type="ECO:0000256" key="3">
    <source>
        <dbReference type="ARBA" id="ARBA00022676"/>
    </source>
</evidence>
<dbReference type="PANTHER" id="PTHR33908">
    <property type="entry name" value="MANNOSYLTRANSFERASE YKCB-RELATED"/>
    <property type="match status" value="1"/>
</dbReference>
<feature type="transmembrane region" description="Helical" evidence="8">
    <location>
        <begin position="281"/>
        <end position="301"/>
    </location>
</feature>
<protein>
    <submittedName>
        <fullName evidence="10">Dolichyl-phosphate-mannose-protein mannosyltransferase</fullName>
    </submittedName>
</protein>
<dbReference type="RefSeq" id="WP_093517562.1">
    <property type="nucleotide sequence ID" value="NZ_FOSK01000002.1"/>
</dbReference>
<keyword evidence="3 10" id="KW-0328">Glycosyltransferase</keyword>
<sequence length="501" mass="56085">MQDNPAGKPLSFWLRPTNLILIVAVLSLARLATGMNVDLVEDEAYYRLWGLYPALGYYDHPPMVAYWIWLGQSLFGDTALGVRFISILSAAIGSLALWRTAKILYDTHVAGWTVLFFNASLLIDVGSLLATPDAPSVFFWGLALWAMAELTVSKNANWWILAGIFAGLGLLSKYSVLFLGVGIILWLVWVPENRRYFLSWQLWLGGALAIAIFSPVLYWNSQHEWISFVKQFGRSVPEGYSAKYIGEFIGAVAGLLNPLVFIIAMVGAWRVTRKMIRQDNTASLLVLTVLPFLVYLTFHSFHSRVQGNWPAPMYPTLALFAGIAAAYPPANVGRWFKVLAPTAVGLGVVVAGLVYIHAYTPLNTSLGRKDPTHQMRGWQEIGDELTELADANDINWIGTTSYGLTGQMSNALKKTDLKVYGIPERMRYAMIPDNLQNPENSDMLYVTEERRDRSQKLKANFNQVELLKTIPRENKGLFGKTAIENVRVYRLSDPKQPLKSN</sequence>
<dbReference type="GO" id="GO:0016757">
    <property type="term" value="F:glycosyltransferase activity"/>
    <property type="evidence" value="ECO:0007669"/>
    <property type="project" value="UniProtKB-KW"/>
</dbReference>
<evidence type="ECO:0000313" key="11">
    <source>
        <dbReference type="Proteomes" id="UP000199598"/>
    </source>
</evidence>
<keyword evidence="7 8" id="KW-0472">Membrane</keyword>
<keyword evidence="5 8" id="KW-0812">Transmembrane</keyword>
<evidence type="ECO:0000256" key="7">
    <source>
        <dbReference type="ARBA" id="ARBA00023136"/>
    </source>
</evidence>
<feature type="transmembrane region" description="Helical" evidence="8">
    <location>
        <begin position="313"/>
        <end position="331"/>
    </location>
</feature>
<name>A0A1I3X2Q2_9HYPH</name>
<dbReference type="InterPro" id="IPR038731">
    <property type="entry name" value="RgtA/B/C-like"/>
</dbReference>
<keyword evidence="6 8" id="KW-1133">Transmembrane helix</keyword>
<feature type="transmembrane region" description="Helical" evidence="8">
    <location>
        <begin position="110"/>
        <end position="130"/>
    </location>
</feature>